<keyword evidence="5 8" id="KW-0812">Transmembrane</keyword>
<evidence type="ECO:0000256" key="4">
    <source>
        <dbReference type="ARBA" id="ARBA00022679"/>
    </source>
</evidence>
<evidence type="ECO:0000259" key="9">
    <source>
        <dbReference type="Pfam" id="PF13231"/>
    </source>
</evidence>
<dbReference type="PANTHER" id="PTHR33908:SF11">
    <property type="entry name" value="MEMBRANE PROTEIN"/>
    <property type="match status" value="1"/>
</dbReference>
<feature type="domain" description="Glycosyltransferase RgtA/B/C/D-like" evidence="9">
    <location>
        <begin position="64"/>
        <end position="225"/>
    </location>
</feature>
<keyword evidence="2" id="KW-1003">Cell membrane</keyword>
<feature type="transmembrane region" description="Helical" evidence="8">
    <location>
        <begin position="212"/>
        <end position="230"/>
    </location>
</feature>
<protein>
    <recommendedName>
        <fullName evidence="9">Glycosyltransferase RgtA/B/C/D-like domain-containing protein</fullName>
    </recommendedName>
</protein>
<keyword evidence="6 8" id="KW-1133">Transmembrane helix</keyword>
<dbReference type="RefSeq" id="WP_207562602.1">
    <property type="nucleotide sequence ID" value="NZ_CP046072.1"/>
</dbReference>
<keyword evidence="3" id="KW-0328">Glycosyltransferase</keyword>
<evidence type="ECO:0000256" key="6">
    <source>
        <dbReference type="ARBA" id="ARBA00022989"/>
    </source>
</evidence>
<dbReference type="Proteomes" id="UP000671852">
    <property type="component" value="Chromosome"/>
</dbReference>
<name>A0A975AZB3_9BACT</name>
<dbReference type="KEGG" id="saqt:GJV85_04125"/>
<dbReference type="InterPro" id="IPR050297">
    <property type="entry name" value="LipidA_mod_glycosyltrf_83"/>
</dbReference>
<keyword evidence="11" id="KW-1185">Reference proteome</keyword>
<reference evidence="10" key="1">
    <citation type="submission" date="2019-11" db="EMBL/GenBank/DDBJ databases">
        <authorList>
            <person name="Kojima H."/>
        </authorList>
    </citation>
    <scope>NUCLEOTIDE SEQUENCE</scope>
    <source>
        <strain evidence="10">H1576</strain>
    </source>
</reference>
<evidence type="ECO:0000256" key="5">
    <source>
        <dbReference type="ARBA" id="ARBA00022692"/>
    </source>
</evidence>
<accession>A0A975AZB3</accession>
<dbReference type="Pfam" id="PF13231">
    <property type="entry name" value="PMT_2"/>
    <property type="match status" value="1"/>
</dbReference>
<keyword evidence="7 8" id="KW-0472">Membrane</keyword>
<feature type="transmembrane region" description="Helical" evidence="8">
    <location>
        <begin position="187"/>
        <end position="205"/>
    </location>
</feature>
<organism evidence="10 11">
    <name type="scientific">Sulfurimonas aquatica</name>
    <dbReference type="NCBI Taxonomy" id="2672570"/>
    <lineage>
        <taxon>Bacteria</taxon>
        <taxon>Pseudomonadati</taxon>
        <taxon>Campylobacterota</taxon>
        <taxon>Epsilonproteobacteria</taxon>
        <taxon>Campylobacterales</taxon>
        <taxon>Sulfurimonadaceae</taxon>
        <taxon>Sulfurimonas</taxon>
    </lineage>
</organism>
<dbReference type="GO" id="GO:0016763">
    <property type="term" value="F:pentosyltransferase activity"/>
    <property type="evidence" value="ECO:0007669"/>
    <property type="project" value="TreeGrafter"/>
</dbReference>
<dbReference type="AlphaFoldDB" id="A0A975AZB3"/>
<evidence type="ECO:0000256" key="1">
    <source>
        <dbReference type="ARBA" id="ARBA00004651"/>
    </source>
</evidence>
<evidence type="ECO:0000256" key="7">
    <source>
        <dbReference type="ARBA" id="ARBA00023136"/>
    </source>
</evidence>
<feature type="transmembrane region" description="Helical" evidence="8">
    <location>
        <begin position="319"/>
        <end position="340"/>
    </location>
</feature>
<keyword evidence="4" id="KW-0808">Transferase</keyword>
<proteinExistence type="predicted"/>
<feature type="transmembrane region" description="Helical" evidence="8">
    <location>
        <begin position="352"/>
        <end position="369"/>
    </location>
</feature>
<comment type="subcellular location">
    <subcellularLocation>
        <location evidence="1">Cell membrane</location>
        <topology evidence="1">Multi-pass membrane protein</topology>
    </subcellularLocation>
</comment>
<gene>
    <name evidence="10" type="ORF">GJV85_04125</name>
</gene>
<sequence length="475" mass="55250">MKNFNLSILIFLLFFLTTITRVIPQGFHPDSLVYMSMAIDLVEGSSTFWNLHFTDSIFNKFYEHPPLGIYTMSLPFNIFGDSILVDKLYGISLGVLISFLISAIIGLFFKKQRRNVLLLSLFYFLAFPITSNTLENNLLEVPATFFILLSVYFFLKYVLSLENILLYALGFTFALFSAFLVKGPVTIFPFALPFFYFLLFSKTYSLKEMLKFYFLIVIISLGLFSLLYAYPPSNNYLHIYFENQIISSIDGSRGGNGHFKLIKQLLIDFSSIFIISYIFILIGYKKILKINFSRLFWLFILIGLSGSLPLEISPRQHDYYIFPSLAFFAIALAILFLEPITTLLKKFFSNKVLTMLNTILIVVVLFISYEKYNTNSRYKNFYSDFVNAKVQIDHYSKVKTCVNTPEDKDEFYNNIGLTANLKRYYRAELTDTQADIKYYLTTKDSFQDCNVSQLKYKYIGPNEANHYLLYERENN</sequence>
<dbReference type="PANTHER" id="PTHR33908">
    <property type="entry name" value="MANNOSYLTRANSFERASE YKCB-RELATED"/>
    <property type="match status" value="1"/>
</dbReference>
<evidence type="ECO:0000256" key="8">
    <source>
        <dbReference type="SAM" id="Phobius"/>
    </source>
</evidence>
<evidence type="ECO:0000256" key="3">
    <source>
        <dbReference type="ARBA" id="ARBA00022676"/>
    </source>
</evidence>
<dbReference type="GO" id="GO:0009103">
    <property type="term" value="P:lipopolysaccharide biosynthetic process"/>
    <property type="evidence" value="ECO:0007669"/>
    <property type="project" value="UniProtKB-ARBA"/>
</dbReference>
<reference evidence="10" key="2">
    <citation type="submission" date="2021-04" db="EMBL/GenBank/DDBJ databases">
        <title>Isolation and characterization of a novel species of the genus Sulfurimonas.</title>
        <authorList>
            <person name="Fukui M."/>
        </authorList>
    </citation>
    <scope>NUCLEOTIDE SEQUENCE</scope>
    <source>
        <strain evidence="10">H1576</strain>
    </source>
</reference>
<feature type="transmembrane region" description="Helical" evidence="8">
    <location>
        <begin position="164"/>
        <end position="181"/>
    </location>
</feature>
<evidence type="ECO:0000256" key="2">
    <source>
        <dbReference type="ARBA" id="ARBA00022475"/>
    </source>
</evidence>
<evidence type="ECO:0000313" key="11">
    <source>
        <dbReference type="Proteomes" id="UP000671852"/>
    </source>
</evidence>
<feature type="transmembrane region" description="Helical" evidence="8">
    <location>
        <begin position="88"/>
        <end position="109"/>
    </location>
</feature>
<feature type="transmembrane region" description="Helical" evidence="8">
    <location>
        <begin position="265"/>
        <end position="283"/>
    </location>
</feature>
<dbReference type="GO" id="GO:0005886">
    <property type="term" value="C:plasma membrane"/>
    <property type="evidence" value="ECO:0007669"/>
    <property type="project" value="UniProtKB-SubCell"/>
</dbReference>
<feature type="transmembrane region" description="Helical" evidence="8">
    <location>
        <begin position="116"/>
        <end position="134"/>
    </location>
</feature>
<evidence type="ECO:0000313" key="10">
    <source>
        <dbReference type="EMBL" id="QSZ41324.1"/>
    </source>
</evidence>
<dbReference type="InterPro" id="IPR038731">
    <property type="entry name" value="RgtA/B/C-like"/>
</dbReference>
<feature type="transmembrane region" description="Helical" evidence="8">
    <location>
        <begin position="140"/>
        <end position="159"/>
    </location>
</feature>
<dbReference type="EMBL" id="CP046072">
    <property type="protein sequence ID" value="QSZ41324.1"/>
    <property type="molecule type" value="Genomic_DNA"/>
</dbReference>